<proteinExistence type="predicted"/>
<dbReference type="InterPro" id="IPR027994">
    <property type="entry name" value="WxL_dom"/>
</dbReference>
<evidence type="ECO:0000313" key="2">
    <source>
        <dbReference type="EMBL" id="OEG16054.1"/>
    </source>
</evidence>
<evidence type="ECO:0000313" key="3">
    <source>
        <dbReference type="Proteomes" id="UP000094764"/>
    </source>
</evidence>
<reference evidence="3" key="1">
    <citation type="submission" date="2016-09" db="EMBL/GenBank/DDBJ databases">
        <authorList>
            <person name="Gulvik C.A."/>
        </authorList>
    </citation>
    <scope>NUCLEOTIDE SEQUENCE [LARGE SCALE GENOMIC DNA]</scope>
    <source>
        <strain evidence="3">LMG 26306</strain>
    </source>
</reference>
<comment type="caution">
    <text evidence="2">The sequence shown here is derived from an EMBL/GenBank/DDBJ whole genome shotgun (WGS) entry which is preliminary data.</text>
</comment>
<organism evidence="2 3">
    <name type="scientific">Enterococcus quebecensis</name>
    <dbReference type="NCBI Taxonomy" id="903983"/>
    <lineage>
        <taxon>Bacteria</taxon>
        <taxon>Bacillati</taxon>
        <taxon>Bacillota</taxon>
        <taxon>Bacilli</taxon>
        <taxon>Lactobacillales</taxon>
        <taxon>Enterococcaceae</taxon>
        <taxon>Enterococcus</taxon>
    </lineage>
</organism>
<keyword evidence="3" id="KW-1185">Reference proteome</keyword>
<feature type="domain" description="WxL" evidence="1">
    <location>
        <begin position="27"/>
        <end position="271"/>
    </location>
</feature>
<dbReference type="RefSeq" id="WP_069635250.1">
    <property type="nucleotide sequence ID" value="NZ_JXKZ01000004.1"/>
</dbReference>
<dbReference type="STRING" id="903983.BCR23_07865"/>
<accession>A0A1E5GTM7</accession>
<dbReference type="OrthoDB" id="2180575at2"/>
<evidence type="ECO:0000259" key="1">
    <source>
        <dbReference type="Pfam" id="PF13731"/>
    </source>
</evidence>
<name>A0A1E5GTM7_9ENTE</name>
<gene>
    <name evidence="2" type="ORF">BCR23_07865</name>
</gene>
<dbReference type="Proteomes" id="UP000094764">
    <property type="component" value="Unassembled WGS sequence"/>
</dbReference>
<protein>
    <recommendedName>
        <fullName evidence="1">WxL domain-containing protein</fullName>
    </recommendedName>
</protein>
<sequence>MKFRVFLFSLSTITLIGGMNQSVTTDAAEASTETTLEFIPNDANGGNPVVPGKGPEERARIYPEKTDGSFTNGSLRIEHVPAIRFGQQKISSKIEYYQALWGSGTVGEDETKVKIPSFAQVTDERGIQSSWELTVYQEKAFQNTKNDKNTLENTRIEIHEGQLFNTVEPDASVLVSGVLGLDASNAVDIPVGVKGNAIKVMATKEGKTTDGSKTSIVFASAKDYDNDATFYAAEKQAALSIDHSGIQLRTPGKDKKEKATYSANLIWTLTDSI</sequence>
<dbReference type="Pfam" id="PF13731">
    <property type="entry name" value="WxL"/>
    <property type="match status" value="1"/>
</dbReference>
<dbReference type="EMBL" id="MIKB01000014">
    <property type="protein sequence ID" value="OEG16054.1"/>
    <property type="molecule type" value="Genomic_DNA"/>
</dbReference>
<dbReference type="AlphaFoldDB" id="A0A1E5GTM7"/>